<name>A0AAW1SC33_9CHLO</name>
<dbReference type="Gene3D" id="3.40.50.1820">
    <property type="entry name" value="alpha/beta hydrolase"/>
    <property type="match status" value="1"/>
</dbReference>
<dbReference type="GO" id="GO:0008970">
    <property type="term" value="F:phospholipase A1 activity"/>
    <property type="evidence" value="ECO:0007669"/>
    <property type="project" value="InterPro"/>
</dbReference>
<reference evidence="3 4" key="1">
    <citation type="journal article" date="2024" name="Nat. Commun.">
        <title>Phylogenomics reveals the evolutionary origins of lichenization in chlorophyte algae.</title>
        <authorList>
            <person name="Puginier C."/>
            <person name="Libourel C."/>
            <person name="Otte J."/>
            <person name="Skaloud P."/>
            <person name="Haon M."/>
            <person name="Grisel S."/>
            <person name="Petersen M."/>
            <person name="Berrin J.G."/>
            <person name="Delaux P.M."/>
            <person name="Dal Grande F."/>
            <person name="Keller J."/>
        </authorList>
    </citation>
    <scope>NUCLEOTIDE SEQUENCE [LARGE SCALE GENOMIC DNA]</scope>
    <source>
        <strain evidence="3 4">SAG 2145</strain>
    </source>
</reference>
<dbReference type="GO" id="GO:0006629">
    <property type="term" value="P:lipid metabolic process"/>
    <property type="evidence" value="ECO:0007669"/>
    <property type="project" value="InterPro"/>
</dbReference>
<gene>
    <name evidence="3" type="ORF">WJX74_007437</name>
</gene>
<dbReference type="InterPro" id="IPR029058">
    <property type="entry name" value="AB_hydrolase_fold"/>
</dbReference>
<dbReference type="PANTHER" id="PTHR46483:SF4">
    <property type="entry name" value="PHOSPHOLIPASE A1 PLIP2, CHLOROPLASTIC"/>
    <property type="match status" value="1"/>
</dbReference>
<feature type="region of interest" description="Disordered" evidence="1">
    <location>
        <begin position="866"/>
        <end position="913"/>
    </location>
</feature>
<dbReference type="EMBL" id="JALJOS010000002">
    <property type="protein sequence ID" value="KAK9843131.1"/>
    <property type="molecule type" value="Genomic_DNA"/>
</dbReference>
<dbReference type="SUPFAM" id="SSF53474">
    <property type="entry name" value="alpha/beta-Hydrolases"/>
    <property type="match status" value="1"/>
</dbReference>
<dbReference type="InterPro" id="IPR002921">
    <property type="entry name" value="Fungal_lipase-type"/>
</dbReference>
<organism evidence="3 4">
    <name type="scientific">Apatococcus lobatus</name>
    <dbReference type="NCBI Taxonomy" id="904363"/>
    <lineage>
        <taxon>Eukaryota</taxon>
        <taxon>Viridiplantae</taxon>
        <taxon>Chlorophyta</taxon>
        <taxon>core chlorophytes</taxon>
        <taxon>Trebouxiophyceae</taxon>
        <taxon>Chlorellales</taxon>
        <taxon>Chlorellaceae</taxon>
        <taxon>Apatococcus</taxon>
    </lineage>
</organism>
<feature type="region of interest" description="Disordered" evidence="1">
    <location>
        <begin position="689"/>
        <end position="713"/>
    </location>
</feature>
<dbReference type="AlphaFoldDB" id="A0AAW1SC33"/>
<feature type="region of interest" description="Disordered" evidence="1">
    <location>
        <begin position="795"/>
        <end position="827"/>
    </location>
</feature>
<evidence type="ECO:0000313" key="3">
    <source>
        <dbReference type="EMBL" id="KAK9843131.1"/>
    </source>
</evidence>
<keyword evidence="4" id="KW-1185">Reference proteome</keyword>
<dbReference type="CDD" id="cd00519">
    <property type="entry name" value="Lipase_3"/>
    <property type="match status" value="1"/>
</dbReference>
<evidence type="ECO:0000313" key="4">
    <source>
        <dbReference type="Proteomes" id="UP001438707"/>
    </source>
</evidence>
<proteinExistence type="predicted"/>
<evidence type="ECO:0000259" key="2">
    <source>
        <dbReference type="Pfam" id="PF01764"/>
    </source>
</evidence>
<feature type="compositionally biased region" description="Low complexity" evidence="1">
    <location>
        <begin position="817"/>
        <end position="827"/>
    </location>
</feature>
<dbReference type="Proteomes" id="UP001438707">
    <property type="component" value="Unassembled WGS sequence"/>
</dbReference>
<feature type="region of interest" description="Disordered" evidence="1">
    <location>
        <begin position="36"/>
        <end position="57"/>
    </location>
</feature>
<evidence type="ECO:0000256" key="1">
    <source>
        <dbReference type="SAM" id="MobiDB-lite"/>
    </source>
</evidence>
<dbReference type="InterPro" id="IPR043367">
    <property type="entry name" value="PLIP1/2/3"/>
</dbReference>
<sequence>MMLAPRGLGGKPLPIHLRQNLRPVTSSRTLRRVQAASAVTEEPPGEAQLEPGSAPHTHPVLSAVFGTRAWAAQLWTGIRKGDGSSTASDALDKASLVIDTAERAQEVQEVVKESRNTSGKAPPKDISHLLRTTGLMETRYIRQMASMCAQTYYLNKLSAETVFRRYGLRLVTTSRAWEPSSDVHTALTAGQVACDGDGMAATTAATEQSRELLEETAVKAEAPDTMNALTALEKSDKRMSPTDLVASKLAAAFVAAAAAASPLASPFNSLTSSMPVQAMANSLQVAANAGHSTAAATLGMVFAAVESIWSRDKAKHAPPKSKLSSPTEWYVCDDAASQTRFFVLQGSDTVDHWRVNVTFDPIMFEDPELNVKIHRGVYDAAQILYERFLPLVTEHLKRSDSSKIVFTGHSLGGSLATVLMLMYVRRGVLPAQAVSPIYTFGAPAVFCEASACGCTCDVPQPNSLPAPAPVTPCANGAAASSSLTSSAPSIVTACDSSAEAERRGPCSCSADPAKSLGKALPQSTAAAFEATGTEQDGLLASVGVPPSAVRNVLMHKDLVPRAFACDYRLVADLLRRVNESFREHACLSGTGRVVMYGAVGTTLILQPDSAHTFVREPDHPMLPPGPGLYNLRPPSRMTMQVAEAIGTDHQLGSHVAGVALQPSSSVRPGPQLDASSANNVVPLSMQHAQDLGPTGTVKLQRTQRPREKANTPSEALAALMDYPHPLEILADPRSYGPDGAISRYHDPENYTIVLGGVISARTREWRASLGQATPALADAATAVQQAEDEWAAGASNSLNSAPQGPSDKSLHNRPITDDLAQGNGLLQGGNATKDAVLEAKGGFLSSMPRLPLPWFKQLAEQEGTAVIRVDKPPPSGNQSAAPSTAAKPSHQRRVNSPSKLPELHRIQVPSRRS</sequence>
<dbReference type="Pfam" id="PF01764">
    <property type="entry name" value="Lipase_3"/>
    <property type="match status" value="1"/>
</dbReference>
<dbReference type="PANTHER" id="PTHR46483">
    <property type="entry name" value="PHOSPHOLIPASE A1 PLIP2, CHLOROPLASTIC"/>
    <property type="match status" value="1"/>
</dbReference>
<accession>A0AAW1SC33</accession>
<comment type="caution">
    <text evidence="3">The sequence shown here is derived from an EMBL/GenBank/DDBJ whole genome shotgun (WGS) entry which is preliminary data.</text>
</comment>
<feature type="domain" description="Fungal lipase-type" evidence="2">
    <location>
        <begin position="342"/>
        <end position="446"/>
    </location>
</feature>
<protein>
    <recommendedName>
        <fullName evidence="2">Fungal lipase-type domain-containing protein</fullName>
    </recommendedName>
</protein>